<dbReference type="InterPro" id="IPR045326">
    <property type="entry name" value="ATG17-like_dom"/>
</dbReference>
<dbReference type="PANTHER" id="PTHR13222">
    <property type="entry name" value="RB1-INDUCIBLE COILED-COIL"/>
    <property type="match status" value="1"/>
</dbReference>
<evidence type="ECO:0000256" key="1">
    <source>
        <dbReference type="ARBA" id="ARBA00009729"/>
    </source>
</evidence>
<comment type="similarity">
    <text evidence="1 7">Belongs to the ATG11 family.</text>
</comment>
<evidence type="ECO:0000256" key="6">
    <source>
        <dbReference type="ARBA" id="ARBA00023054"/>
    </source>
</evidence>
<evidence type="ECO:0000256" key="2">
    <source>
        <dbReference type="ARBA" id="ARBA00013804"/>
    </source>
</evidence>
<feature type="compositionally biased region" description="Low complexity" evidence="9">
    <location>
        <begin position="552"/>
        <end position="566"/>
    </location>
</feature>
<feature type="compositionally biased region" description="Basic and acidic residues" evidence="9">
    <location>
        <begin position="701"/>
        <end position="718"/>
    </location>
</feature>
<feature type="region of interest" description="Disordered" evidence="9">
    <location>
        <begin position="1199"/>
        <end position="1313"/>
    </location>
</feature>
<feature type="compositionally biased region" description="Pro residues" evidence="9">
    <location>
        <begin position="539"/>
        <end position="548"/>
    </location>
</feature>
<protein>
    <recommendedName>
        <fullName evidence="2 7">Autophagy-related protein 11</fullName>
    </recommendedName>
</protein>
<evidence type="ECO:0000259" key="10">
    <source>
        <dbReference type="Pfam" id="PF04108"/>
    </source>
</evidence>
<dbReference type="GO" id="GO:0015031">
    <property type="term" value="P:protein transport"/>
    <property type="evidence" value="ECO:0007669"/>
    <property type="project" value="UniProtKB-KW"/>
</dbReference>
<dbReference type="Pfam" id="PF10377">
    <property type="entry name" value="ATG11"/>
    <property type="match status" value="1"/>
</dbReference>
<accession>A0A0F4YT82</accession>
<comment type="function">
    <text evidence="7">Involved in cytoplasm to vacuole transport (Cvt), pexophagy, mitophagy and nucleophagy. Recruits mitochondria for their selective degradation via autophagy (mitophagy) during starvation. Works as scaffold proteins that recruit ATG proteins to the pre-autophagosome (PAS), the site of vesicle/autophagosome formation. Required for the Cvt vesicles completion.</text>
</comment>
<name>A0A0F4YT82_RASE3</name>
<dbReference type="GO" id="GO:0034045">
    <property type="term" value="C:phagophore assembly site membrane"/>
    <property type="evidence" value="ECO:0007669"/>
    <property type="project" value="UniProtKB-SubCell"/>
</dbReference>
<evidence type="ECO:0000313" key="12">
    <source>
        <dbReference type="EMBL" id="KKA21295.1"/>
    </source>
</evidence>
<feature type="domain" description="Autophagy-related protein 11 C-terminal" evidence="11">
    <location>
        <begin position="1028"/>
        <end position="1173"/>
    </location>
</feature>
<feature type="compositionally biased region" description="Low complexity" evidence="9">
    <location>
        <begin position="1284"/>
        <end position="1307"/>
    </location>
</feature>
<feature type="domain" description="Autophagy protein ATG17-like" evidence="10">
    <location>
        <begin position="52"/>
        <end position="400"/>
    </location>
</feature>
<dbReference type="GO" id="GO:1990316">
    <property type="term" value="C:Atg1/ULK1 kinase complex"/>
    <property type="evidence" value="ECO:0007669"/>
    <property type="project" value="TreeGrafter"/>
</dbReference>
<feature type="region of interest" description="Disordered" evidence="9">
    <location>
        <begin position="1133"/>
        <end position="1156"/>
    </location>
</feature>
<keyword evidence="5 7" id="KW-0072">Autophagy</keyword>
<keyword evidence="7" id="KW-0926">Vacuole</keyword>
<dbReference type="RefSeq" id="XP_013327907.1">
    <property type="nucleotide sequence ID" value="XM_013472453.1"/>
</dbReference>
<dbReference type="GO" id="GO:0005774">
    <property type="term" value="C:vacuolar membrane"/>
    <property type="evidence" value="ECO:0007669"/>
    <property type="project" value="UniProtKB-SubCell"/>
</dbReference>
<dbReference type="InterPro" id="IPR019460">
    <property type="entry name" value="Atg11_C"/>
</dbReference>
<dbReference type="Gene3D" id="1.10.287.1490">
    <property type="match status" value="1"/>
</dbReference>
<feature type="coiled-coil region" evidence="8">
    <location>
        <begin position="485"/>
        <end position="519"/>
    </location>
</feature>
<sequence length="1329" mass="149470">MTARGKNVKLQTLATENEIFVYDRQYVSEPGNVELPEIPPPPPLKVDNPPDTLADQNDLQAWRNLYMARRTWALSLADRCIPIDEAIQEHNERTDIIHRAVGVALENLKSHVANLEHRFQEAQAWANDLLKEQKVALDGWQRALEKLESIPARKDFSFLGRPSTPKKGKDRSTGTLQDFLDIDEVRRAASQGVAVSQRFARRVDEVEKAVSNIASDTQLLLNQAQPPHIDSVDGLLEEIETLAKKISSDYEHVLGLPNNQKTLASISRMALGHTKDLLPSLLEISLELQTGLEQAVRYRNAAMKAAISHLRTVSALESRLAEVQAQIANLDVVDGDVFEVLYAVFRMPVVYGSVLIEAVRRREWSEKLKADSLTLAEEMAVFRDEEQRRRRKWMKSTGDLVSLPDDTTPGLEINLQGQEREWPDVSRKEIESYIETLKSKTGMTAVVEELTRLYADLDAPTRQQRRRAKAFKHGSVIDVGRSSLLIRGDDMVRSLREEKAKLEEKLKGSESRIRKLEDLLHRQSHITRPVSANFGSDVPPSPASPLPDPLSRRSSISSRRMSSNQSPEDKALIQRIVTLEAELQAERETVQRLQREAHVERQSTTDKMQEVQSTKEDLIKNLEARQREFEDERRFLESEAKNLRIRVEELEEELFRVLDRHDHEKQEADERTQKLEEARANAVEELEKAKAQVETLQNDYSSEKKRADRLNDEVQTHRDRISQHEVTISELQKQIEDLNRQKQEDLNVLQTAHAHLSPEGAAPSDFAALVKAIEILSEGLAIHARNSEDTAAKVASEKKELEVKLQQLEADAEGLRKVVETRESEVSQLRNELLQERSQISVLKAELGEERAQLHQLRTKFAAGETGSEVLRERVAEEERKVATLSQKLIQLNAQAHNAEEELRECQDKIQALQESEQRALALLEARGSRAQEISRELYAQAEKLGRMLEQLGFALVRQDDNITVQRASKVNSSSGAGESLTASGIASVRPDPALLNWINSENPEDEASKFAGFVESLAKFNVEVFSEAVVKRVKDIEVLARKWQKEARGYRDKYHRAQSEAHDKIAYRSFKEGDLALFLPTRNQAIRSWAAFNVGAPHYFLREQDVHKLSTRDWLLARITKVEERVVDLSRSMNGANPDRRSMGEASDGASFDDENPFELSDGLRWYLLDATEEKPGAPSTPGLGKSTVASAHVDAKGSIRLKRPSAGGNVAKTLTKSLDSRRNSSASKKGAPAPALPSGESAGDNVQPAEADSGSQPRESAPIFDEAQGMEREHEPRSQQNTPASPSSARAEAETASSSSSPSKRSSLRIRPWEKLWSLDYRLESGK</sequence>
<dbReference type="GO" id="GO:0061709">
    <property type="term" value="P:reticulophagy"/>
    <property type="evidence" value="ECO:0007669"/>
    <property type="project" value="TreeGrafter"/>
</dbReference>
<keyword evidence="6 8" id="KW-0175">Coiled coil</keyword>
<dbReference type="OrthoDB" id="447953at2759"/>
<gene>
    <name evidence="12" type="ORF">T310_4671</name>
</gene>
<dbReference type="GO" id="GO:1903599">
    <property type="term" value="P:positive regulation of autophagy of mitochondrion"/>
    <property type="evidence" value="ECO:0007669"/>
    <property type="project" value="UniProtKB-UniRule"/>
</dbReference>
<dbReference type="STRING" id="1408163.A0A0F4YT82"/>
<comment type="subunit">
    <text evidence="7">Homodimer.</text>
</comment>
<dbReference type="InterPro" id="IPR040040">
    <property type="entry name" value="ATG11"/>
</dbReference>
<dbReference type="Proteomes" id="UP000053958">
    <property type="component" value="Unassembled WGS sequence"/>
</dbReference>
<dbReference type="EMBL" id="LASV01000191">
    <property type="protein sequence ID" value="KKA21295.1"/>
    <property type="molecule type" value="Genomic_DNA"/>
</dbReference>
<dbReference type="PANTHER" id="PTHR13222:SF1">
    <property type="entry name" value="RB1-INDUCIBLE COILED-COIL PROTEIN 1"/>
    <property type="match status" value="1"/>
</dbReference>
<dbReference type="GO" id="GO:0034727">
    <property type="term" value="P:piecemeal microautophagy of the nucleus"/>
    <property type="evidence" value="ECO:0007669"/>
    <property type="project" value="TreeGrafter"/>
</dbReference>
<keyword evidence="3 7" id="KW-0813">Transport</keyword>
<evidence type="ECO:0000256" key="8">
    <source>
        <dbReference type="SAM" id="Coils"/>
    </source>
</evidence>
<evidence type="ECO:0000256" key="9">
    <source>
        <dbReference type="SAM" id="MobiDB-lite"/>
    </source>
</evidence>
<evidence type="ECO:0000256" key="4">
    <source>
        <dbReference type="ARBA" id="ARBA00022927"/>
    </source>
</evidence>
<organism evidence="12 13">
    <name type="scientific">Rasamsonia emersonii (strain ATCC 16479 / CBS 393.64 / IMI 116815)</name>
    <dbReference type="NCBI Taxonomy" id="1408163"/>
    <lineage>
        <taxon>Eukaryota</taxon>
        <taxon>Fungi</taxon>
        <taxon>Dikarya</taxon>
        <taxon>Ascomycota</taxon>
        <taxon>Pezizomycotina</taxon>
        <taxon>Eurotiomycetes</taxon>
        <taxon>Eurotiomycetidae</taxon>
        <taxon>Eurotiales</taxon>
        <taxon>Trichocomaceae</taxon>
        <taxon>Rasamsonia</taxon>
    </lineage>
</organism>
<dbReference type="Pfam" id="PF04108">
    <property type="entry name" value="ATG17_like"/>
    <property type="match status" value="1"/>
</dbReference>
<evidence type="ECO:0000313" key="13">
    <source>
        <dbReference type="Proteomes" id="UP000053958"/>
    </source>
</evidence>
<evidence type="ECO:0000259" key="11">
    <source>
        <dbReference type="Pfam" id="PF10377"/>
    </source>
</evidence>
<feature type="region of interest" description="Disordered" evidence="9">
    <location>
        <begin position="694"/>
        <end position="718"/>
    </location>
</feature>
<proteinExistence type="inferred from homology"/>
<keyword evidence="13" id="KW-1185">Reference proteome</keyword>
<dbReference type="GeneID" id="25317018"/>
<dbReference type="GO" id="GO:0060090">
    <property type="term" value="F:molecular adaptor activity"/>
    <property type="evidence" value="ECO:0007669"/>
    <property type="project" value="TreeGrafter"/>
</dbReference>
<dbReference type="GO" id="GO:0000422">
    <property type="term" value="P:autophagy of mitochondrion"/>
    <property type="evidence" value="ECO:0007669"/>
    <property type="project" value="TreeGrafter"/>
</dbReference>
<dbReference type="GO" id="GO:0000045">
    <property type="term" value="P:autophagosome assembly"/>
    <property type="evidence" value="ECO:0007669"/>
    <property type="project" value="UniProtKB-UniRule"/>
</dbReference>
<feature type="region of interest" description="Disordered" evidence="9">
    <location>
        <begin position="530"/>
        <end position="569"/>
    </location>
</feature>
<comment type="subcellular location">
    <subcellularLocation>
        <location evidence="7">Preautophagosomal structure membrane</location>
        <topology evidence="7">Peripheral membrane protein</topology>
    </subcellularLocation>
    <subcellularLocation>
        <location evidence="7">Vacuole membrane</location>
        <topology evidence="7">Peripheral membrane protein</topology>
    </subcellularLocation>
    <text evidence="7">During pexophagy, accumulates in the vacuolar membrane region, where the peroxisomes contact the vacuole.</text>
</comment>
<reference evidence="12 13" key="1">
    <citation type="submission" date="2015-04" db="EMBL/GenBank/DDBJ databases">
        <authorList>
            <person name="Heijne W.H."/>
            <person name="Fedorova N.D."/>
            <person name="Nierman W.C."/>
            <person name="Vollebregt A.W."/>
            <person name="Zhao Z."/>
            <person name="Wu L."/>
            <person name="Kumar M."/>
            <person name="Stam H."/>
            <person name="van den Berg M.A."/>
            <person name="Pel H.J."/>
        </authorList>
    </citation>
    <scope>NUCLEOTIDE SEQUENCE [LARGE SCALE GENOMIC DNA]</scope>
    <source>
        <strain evidence="12 13">CBS 393.64</strain>
    </source>
</reference>
<keyword evidence="7" id="KW-0472">Membrane</keyword>
<evidence type="ECO:0000256" key="5">
    <source>
        <dbReference type="ARBA" id="ARBA00023006"/>
    </source>
</evidence>
<keyword evidence="4 7" id="KW-0653">Protein transport</keyword>
<feature type="coiled-coil region" evidence="8">
    <location>
        <begin position="784"/>
        <end position="923"/>
    </location>
</feature>
<evidence type="ECO:0000256" key="3">
    <source>
        <dbReference type="ARBA" id="ARBA00022448"/>
    </source>
</evidence>
<dbReference type="GO" id="GO:0034517">
    <property type="term" value="P:ribophagy"/>
    <property type="evidence" value="ECO:0007669"/>
    <property type="project" value="TreeGrafter"/>
</dbReference>
<evidence type="ECO:0000256" key="7">
    <source>
        <dbReference type="RuleBase" id="RU367075"/>
    </source>
</evidence>
<feature type="compositionally biased region" description="Low complexity" evidence="9">
    <location>
        <begin position="1226"/>
        <end position="1241"/>
    </location>
</feature>
<dbReference type="GO" id="GO:0019901">
    <property type="term" value="F:protein kinase binding"/>
    <property type="evidence" value="ECO:0007669"/>
    <property type="project" value="TreeGrafter"/>
</dbReference>
<comment type="caution">
    <text evidence="12">The sequence shown here is derived from an EMBL/GenBank/DDBJ whole genome shotgun (WGS) entry which is preliminary data.</text>
</comment>